<dbReference type="GO" id="GO:0016788">
    <property type="term" value="F:hydrolase activity, acting on ester bonds"/>
    <property type="evidence" value="ECO:0007669"/>
    <property type="project" value="InterPro"/>
</dbReference>
<keyword evidence="7" id="KW-1185">Reference proteome</keyword>
<dbReference type="PIRSF" id="PIRSF005054">
    <property type="entry name" value="PF1131"/>
    <property type="match status" value="1"/>
</dbReference>
<dbReference type="InterPro" id="IPR045747">
    <property type="entry name" value="CRISPR-assoc_prot_Cas6_N_sf"/>
</dbReference>
<evidence type="ECO:0000256" key="4">
    <source>
        <dbReference type="PIRNR" id="PIRNR005054"/>
    </source>
</evidence>
<dbReference type="Gene3D" id="3.30.70.1890">
    <property type="match status" value="1"/>
</dbReference>
<dbReference type="InParanoid" id="A0A7G1G4I0"/>
<dbReference type="Proteomes" id="UP000516361">
    <property type="component" value="Chromosome"/>
</dbReference>
<evidence type="ECO:0000313" key="7">
    <source>
        <dbReference type="Proteomes" id="UP000516361"/>
    </source>
</evidence>
<keyword evidence="3" id="KW-0051">Antiviral defense</keyword>
<comment type="similarity">
    <text evidence="1 4">Belongs to the CRISPR-associated protein Cas6/Cse3/CasE family.</text>
</comment>
<dbReference type="RefSeq" id="WP_190613925.1">
    <property type="nucleotide sequence ID" value="NZ_AP018712.1"/>
</dbReference>
<comment type="function">
    <text evidence="4">CRISPR (clustered regularly interspaced short palindromic repeat), is an adaptive immune system that provides protection against mobile genetic elements (viruses, transposable elements and conjugative plasmids). CRISPR clusters contain sequences complementary to antecedent mobile elements and target invading nucleic acids. CRISPR clusters are transcribed and processed into CRISPR RNA (crRNA).</text>
</comment>
<dbReference type="AlphaFoldDB" id="A0A7G1G4I0"/>
<name>A0A7G1G4I0_9BACT</name>
<feature type="domain" description="CRISPR associated protein Cas6 C-terminal" evidence="5">
    <location>
        <begin position="109"/>
        <end position="230"/>
    </location>
</feature>
<organism evidence="6 7">
    <name type="scientific">Tepiditoga spiralis</name>
    <dbReference type="NCBI Taxonomy" id="2108365"/>
    <lineage>
        <taxon>Bacteria</taxon>
        <taxon>Thermotogati</taxon>
        <taxon>Thermotogota</taxon>
        <taxon>Thermotogae</taxon>
        <taxon>Petrotogales</taxon>
        <taxon>Petrotogaceae</taxon>
        <taxon>Tepiditoga</taxon>
    </lineage>
</organism>
<dbReference type="PANTHER" id="PTHR36984">
    <property type="entry name" value="CRISPR-ASSOCIATED ENDORIBONUCLEASE CAS6 1"/>
    <property type="match status" value="1"/>
</dbReference>
<evidence type="ECO:0000313" key="6">
    <source>
        <dbReference type="EMBL" id="BBE31410.1"/>
    </source>
</evidence>
<dbReference type="InterPro" id="IPR049435">
    <property type="entry name" value="Cas_Cas6_C"/>
</dbReference>
<evidence type="ECO:0000256" key="1">
    <source>
        <dbReference type="ARBA" id="ARBA00005937"/>
    </source>
</evidence>
<dbReference type="Gene3D" id="3.30.70.1900">
    <property type="match status" value="1"/>
</dbReference>
<gene>
    <name evidence="6" type="primary">cas6_4</name>
    <name evidence="6" type="ORF">OSSY52_15510</name>
</gene>
<evidence type="ECO:0000256" key="2">
    <source>
        <dbReference type="ARBA" id="ARBA00022884"/>
    </source>
</evidence>
<keyword evidence="2" id="KW-0694">RNA-binding</keyword>
<reference evidence="6 7" key="1">
    <citation type="submission" date="2018-06" db="EMBL/GenBank/DDBJ databases">
        <title>Genome sequencing of Oceanotoga sp. sy52.</title>
        <authorList>
            <person name="Mori K."/>
        </authorList>
    </citation>
    <scope>NUCLEOTIDE SEQUENCE [LARGE SCALE GENOMIC DNA]</scope>
    <source>
        <strain evidence="7">sy52</strain>
    </source>
</reference>
<dbReference type="Pfam" id="PF01881">
    <property type="entry name" value="Cas_Cas6_C"/>
    <property type="match status" value="1"/>
</dbReference>
<evidence type="ECO:0000259" key="5">
    <source>
        <dbReference type="Pfam" id="PF01881"/>
    </source>
</evidence>
<dbReference type="GO" id="GO:0003723">
    <property type="term" value="F:RNA binding"/>
    <property type="evidence" value="ECO:0007669"/>
    <property type="project" value="UniProtKB-KW"/>
</dbReference>
<evidence type="ECO:0000256" key="3">
    <source>
        <dbReference type="ARBA" id="ARBA00023118"/>
    </source>
</evidence>
<dbReference type="EMBL" id="AP018712">
    <property type="protein sequence ID" value="BBE31410.1"/>
    <property type="molecule type" value="Genomic_DNA"/>
</dbReference>
<proteinExistence type="inferred from homology"/>
<accession>A0A7G1G4I0</accession>
<dbReference type="KEGG" id="ocy:OSSY52_15510"/>
<protein>
    <recommendedName>
        <fullName evidence="4">CRISPR-associated endoribonuclease</fullName>
    </recommendedName>
</protein>
<dbReference type="GO" id="GO:0051607">
    <property type="term" value="P:defense response to virus"/>
    <property type="evidence" value="ECO:0007669"/>
    <property type="project" value="UniProtKB-KW"/>
</dbReference>
<dbReference type="PANTHER" id="PTHR36984:SF1">
    <property type="entry name" value="CRISPR-ASSOCIATED ENDORIBONUCLEASE CAS6 1"/>
    <property type="match status" value="1"/>
</dbReference>
<dbReference type="InterPro" id="IPR010156">
    <property type="entry name" value="CRISPR-assoc_prot_Cas6"/>
</dbReference>
<sequence length="251" mass="29222">MIIKITFKPKDNATVDLPVHYNRPLQGMFYSLMDFMEEKTPRLFTFSRIYPEDNFKVENKRLKFNGNFVVYFTSPIEKINNSIINILSKKNIFRVEKNYFELVNFKIIEKNISNNLLIKTLSPITTYISVNLPSGNRYTHYFTPYSTDFKVLIEENLKRKAELVGIDTKNMEFNIEPYGITEKNEKILFYKGVIVKGWTGYYKISGSKTLVDFALNSGIGAKNSQGFGMIVPIDEFEDVTIEDEDEFIIIK</sequence>
<dbReference type="NCBIfam" id="TIGR01877">
    <property type="entry name" value="cas_cas6"/>
    <property type="match status" value="1"/>
</dbReference>
<dbReference type="CDD" id="cd21140">
    <property type="entry name" value="Cas6_I-like"/>
    <property type="match status" value="1"/>
</dbReference>